<accession>A0ABU3CL03</accession>
<dbReference type="EMBL" id="JAVRHO010000012">
    <property type="protein sequence ID" value="MDT0647018.1"/>
    <property type="molecule type" value="Genomic_DNA"/>
</dbReference>
<sequence>MKLLFTSKYFSSYQYDKGRCFYVDFYRKTVKLSFCQLLAFRQQVKKINPENHFNGENKSGIEILMLCNREHIFILDTLEILDLQELVNGTFGMLELNSLLSAPA</sequence>
<reference evidence="1 2" key="1">
    <citation type="submission" date="2023-09" db="EMBL/GenBank/DDBJ databases">
        <authorList>
            <person name="Rey-Velasco X."/>
        </authorList>
    </citation>
    <scope>NUCLEOTIDE SEQUENCE [LARGE SCALE GENOMIC DNA]</scope>
    <source>
        <strain evidence="1 2">F260</strain>
    </source>
</reference>
<evidence type="ECO:0000313" key="2">
    <source>
        <dbReference type="Proteomes" id="UP001245285"/>
    </source>
</evidence>
<name>A0ABU3CL03_9FLAO</name>
<dbReference type="RefSeq" id="WP_311495177.1">
    <property type="nucleotide sequence ID" value="NZ_JAVRHO010000012.1"/>
</dbReference>
<evidence type="ECO:0000313" key="1">
    <source>
        <dbReference type="EMBL" id="MDT0647018.1"/>
    </source>
</evidence>
<proteinExistence type="predicted"/>
<dbReference type="Proteomes" id="UP001245285">
    <property type="component" value="Unassembled WGS sequence"/>
</dbReference>
<comment type="caution">
    <text evidence="1">The sequence shown here is derived from an EMBL/GenBank/DDBJ whole genome shotgun (WGS) entry which is preliminary data.</text>
</comment>
<protein>
    <submittedName>
        <fullName evidence="1">Uncharacterized protein</fullName>
    </submittedName>
</protein>
<organism evidence="1 2">
    <name type="scientific">Autumnicola lenta</name>
    <dbReference type="NCBI Taxonomy" id="3075593"/>
    <lineage>
        <taxon>Bacteria</taxon>
        <taxon>Pseudomonadati</taxon>
        <taxon>Bacteroidota</taxon>
        <taxon>Flavobacteriia</taxon>
        <taxon>Flavobacteriales</taxon>
        <taxon>Flavobacteriaceae</taxon>
        <taxon>Autumnicola</taxon>
    </lineage>
</organism>
<keyword evidence="2" id="KW-1185">Reference proteome</keyword>
<gene>
    <name evidence="1" type="ORF">RM545_09970</name>
</gene>